<dbReference type="PRINTS" id="PR00507">
    <property type="entry name" value="N12N6MTFRASE"/>
</dbReference>
<dbReference type="InterPro" id="IPR003356">
    <property type="entry name" value="DNA_methylase_A-5"/>
</dbReference>
<evidence type="ECO:0000313" key="2">
    <source>
        <dbReference type="EMBL" id="PZO16888.1"/>
    </source>
</evidence>
<name>A0A2W4WCI5_9CYAN</name>
<dbReference type="Pfam" id="PF02384">
    <property type="entry name" value="N6_Mtase"/>
    <property type="match status" value="1"/>
</dbReference>
<proteinExistence type="predicted"/>
<comment type="caution">
    <text evidence="2">The sequence shown here is derived from an EMBL/GenBank/DDBJ whole genome shotgun (WGS) entry which is preliminary data.</text>
</comment>
<evidence type="ECO:0000259" key="1">
    <source>
        <dbReference type="Pfam" id="PF02384"/>
    </source>
</evidence>
<accession>A0A2W4WCI5</accession>
<reference evidence="3" key="1">
    <citation type="submission" date="2018-04" db="EMBL/GenBank/DDBJ databases">
        <authorList>
            <person name="Cornet L."/>
        </authorList>
    </citation>
    <scope>NUCLEOTIDE SEQUENCE [LARGE SCALE GENOMIC DNA]</scope>
</reference>
<feature type="domain" description="DNA methylase adenine-specific" evidence="1">
    <location>
        <begin position="27"/>
        <end position="129"/>
    </location>
</feature>
<sequence>MLSLLLIAHNDSYGDFLGDIAGEYELLNKHVGQFFTPYHLCRFLAKLSMGDVRSLVEEKGIITVCEPAVGAGGLVIATAEEAAHQCVDPCAHIQFDCTDISRDAFNMAYVQLSALGLQAIVRHGDTLSLEILESRPTPQLLWFNQWLGSSRKAQQLAQSMRSILTGGRATTPATSAASAMEAPLVAVRSPSETLFDLKQFAGESLTKKRSPQKPDVVLDRQMDLFG</sequence>
<dbReference type="EMBL" id="QBMC01000074">
    <property type="protein sequence ID" value="PZO16888.1"/>
    <property type="molecule type" value="Genomic_DNA"/>
</dbReference>
<reference evidence="2 3" key="2">
    <citation type="submission" date="2018-06" db="EMBL/GenBank/DDBJ databases">
        <title>Metagenomic assembly of (sub)arctic Cyanobacteria and their associated microbiome from non-axenic cultures.</title>
        <authorList>
            <person name="Baurain D."/>
        </authorList>
    </citation>
    <scope>NUCLEOTIDE SEQUENCE [LARGE SCALE GENOMIC DNA]</scope>
    <source>
        <strain evidence="2">ULC129bin1</strain>
    </source>
</reference>
<organism evidence="2 3">
    <name type="scientific">Leptolyngbya foveolarum</name>
    <dbReference type="NCBI Taxonomy" id="47253"/>
    <lineage>
        <taxon>Bacteria</taxon>
        <taxon>Bacillati</taxon>
        <taxon>Cyanobacteriota</taxon>
        <taxon>Cyanophyceae</taxon>
        <taxon>Leptolyngbyales</taxon>
        <taxon>Leptolyngbyaceae</taxon>
        <taxon>Leptolyngbya group</taxon>
        <taxon>Leptolyngbya</taxon>
    </lineage>
</organism>
<dbReference type="AlphaFoldDB" id="A0A2W4WCI5"/>
<gene>
    <name evidence="2" type="ORF">DCF25_11885</name>
</gene>
<evidence type="ECO:0000313" key="3">
    <source>
        <dbReference type="Proteomes" id="UP000249354"/>
    </source>
</evidence>
<dbReference type="Proteomes" id="UP000249354">
    <property type="component" value="Unassembled WGS sequence"/>
</dbReference>
<dbReference type="GO" id="GO:0003677">
    <property type="term" value="F:DNA binding"/>
    <property type="evidence" value="ECO:0007669"/>
    <property type="project" value="InterPro"/>
</dbReference>
<dbReference type="SUPFAM" id="SSF53335">
    <property type="entry name" value="S-adenosyl-L-methionine-dependent methyltransferases"/>
    <property type="match status" value="1"/>
</dbReference>
<dbReference type="GO" id="GO:0008170">
    <property type="term" value="F:N-methyltransferase activity"/>
    <property type="evidence" value="ECO:0007669"/>
    <property type="project" value="InterPro"/>
</dbReference>
<dbReference type="Gene3D" id="3.40.50.150">
    <property type="entry name" value="Vaccinia Virus protein VP39"/>
    <property type="match status" value="1"/>
</dbReference>
<protein>
    <recommendedName>
        <fullName evidence="1">DNA methylase adenine-specific domain-containing protein</fullName>
    </recommendedName>
</protein>
<dbReference type="InterPro" id="IPR029063">
    <property type="entry name" value="SAM-dependent_MTases_sf"/>
</dbReference>